<proteinExistence type="predicted"/>
<sequence>MKIKLSAAGAMLTSSRDQARYIPLGKRVRSNRVSQRDRKRLMRKESGVPERIWGTLGGWESRHPPLRGMIECSDYGCTQSSAELSGEATMEEIRLVRMGRAAHFNQDENAPVIERYVSFTPAPLPQLKAGFTLDDLPYLRLTLFVKPDEGALVFYQRIEAGPWKERLKEPYDTAVEYILPEATENHDCEHRDRLNYRIPLYPSADFEAVETEDGIRLKSAARSRSKLIVKALIFKRQNSTTHDILNRVAERLNLSRHTLLKWNPIPGSYYFEEIDANDIRFDQRTLLLLHGTFSSTRGTYGGLYEKADERFADSPVFLQYLLDAGHFEQIIAFDHDTIFSSPQRNADKLESILGSHVFEHPVTAMGFSRGALLLKCLATRGHNFQISRAVTVAGANHVEYTRLPQNLAAFCNALRRITPPSTMLTFVNALAQHSGRALNYLEGIRAMNRDDPMNQAILAPETPPQTILVPIAGRFTRDTVQGGRIRRIGAVALHGVLSILLRTLRHDWVVTEERQSEIAPCAALHVDPVIYVESRHTSFFGQNLANRLLLKALTGKER</sequence>
<keyword evidence="3" id="KW-1185">Reference proteome</keyword>
<evidence type="ECO:0000313" key="3">
    <source>
        <dbReference type="Proteomes" id="UP000288405"/>
    </source>
</evidence>
<name>A0A432WBY1_9GAMM</name>
<protein>
    <recommendedName>
        <fullName evidence="1">DUF7379 domain-containing protein</fullName>
    </recommendedName>
</protein>
<dbReference type="AlphaFoldDB" id="A0A432WBY1"/>
<accession>A0A432WBY1</accession>
<dbReference type="EMBL" id="PIPM01000011">
    <property type="protein sequence ID" value="RUO29495.1"/>
    <property type="molecule type" value="Genomic_DNA"/>
</dbReference>
<dbReference type="RefSeq" id="WP_126777404.1">
    <property type="nucleotide sequence ID" value="NZ_PIPM01000011.1"/>
</dbReference>
<dbReference type="SUPFAM" id="SSF53474">
    <property type="entry name" value="alpha/beta-Hydrolases"/>
    <property type="match status" value="1"/>
</dbReference>
<evidence type="ECO:0000313" key="2">
    <source>
        <dbReference type="EMBL" id="RUO29495.1"/>
    </source>
</evidence>
<dbReference type="Gene3D" id="3.40.50.1820">
    <property type="entry name" value="alpha/beta hydrolase"/>
    <property type="match status" value="1"/>
</dbReference>
<dbReference type="Pfam" id="PF24096">
    <property type="entry name" value="DUF7379"/>
    <property type="match status" value="1"/>
</dbReference>
<gene>
    <name evidence="2" type="ORF">CWE11_09615</name>
</gene>
<dbReference type="OrthoDB" id="869379at2"/>
<dbReference type="InterPro" id="IPR055803">
    <property type="entry name" value="DUF7379"/>
</dbReference>
<dbReference type="Proteomes" id="UP000288405">
    <property type="component" value="Unassembled WGS sequence"/>
</dbReference>
<evidence type="ECO:0000259" key="1">
    <source>
        <dbReference type="Pfam" id="PF24096"/>
    </source>
</evidence>
<comment type="caution">
    <text evidence="2">The sequence shown here is derived from an EMBL/GenBank/DDBJ whole genome shotgun (WGS) entry which is preliminary data.</text>
</comment>
<organism evidence="2 3">
    <name type="scientific">Aliidiomarina sanyensis</name>
    <dbReference type="NCBI Taxonomy" id="1249555"/>
    <lineage>
        <taxon>Bacteria</taxon>
        <taxon>Pseudomonadati</taxon>
        <taxon>Pseudomonadota</taxon>
        <taxon>Gammaproteobacteria</taxon>
        <taxon>Alteromonadales</taxon>
        <taxon>Idiomarinaceae</taxon>
        <taxon>Aliidiomarina</taxon>
    </lineage>
</organism>
<feature type="domain" description="DUF7379" evidence="1">
    <location>
        <begin position="286"/>
        <end position="417"/>
    </location>
</feature>
<reference evidence="2 3" key="1">
    <citation type="journal article" date="2011" name="Front. Microbiol.">
        <title>Genomic signatures of strain selection and enhancement in Bacillus atrophaeus var. globigii, a historical biowarfare simulant.</title>
        <authorList>
            <person name="Gibbons H.S."/>
            <person name="Broomall S.M."/>
            <person name="McNew L.A."/>
            <person name="Daligault H."/>
            <person name="Chapman C."/>
            <person name="Bruce D."/>
            <person name="Karavis M."/>
            <person name="Krepps M."/>
            <person name="McGregor P.A."/>
            <person name="Hong C."/>
            <person name="Park K.H."/>
            <person name="Akmal A."/>
            <person name="Feldman A."/>
            <person name="Lin J.S."/>
            <person name="Chang W.E."/>
            <person name="Higgs B.W."/>
            <person name="Demirev P."/>
            <person name="Lindquist J."/>
            <person name="Liem A."/>
            <person name="Fochler E."/>
            <person name="Read T.D."/>
            <person name="Tapia R."/>
            <person name="Johnson S."/>
            <person name="Bishop-Lilly K.A."/>
            <person name="Detter C."/>
            <person name="Han C."/>
            <person name="Sozhamannan S."/>
            <person name="Rosenzweig C.N."/>
            <person name="Skowronski E.W."/>
        </authorList>
    </citation>
    <scope>NUCLEOTIDE SEQUENCE [LARGE SCALE GENOMIC DNA]</scope>
    <source>
        <strain evidence="2 3">GYP-17</strain>
    </source>
</reference>
<dbReference type="InterPro" id="IPR029058">
    <property type="entry name" value="AB_hydrolase_fold"/>
</dbReference>